<sequence length="597" mass="68564">MTKYRYFNDSLLLQIYALYKGDDVLRLDAECAEGDNPHPKNALQGNLYALCLIGMAQQKFMKIICYRILFVVGFVDVISLVPSSILPGYFLVMGYSFCDSPLLNLWIASLCFTNWCVYCALSVVLALNRCVDFMGPQLQQTLFGGWRLLAWILPPFIYGAVVYFTCPPLVYLTATASYYFAAKPEHSIMPGIFLYNNVGVSICILFLNSLMLILMYRSHKKMNANTSKIQKVIAIQCFGISTTVMITGIFYCTIASGFIELPPFMYLVTNGLWQFSNSSMAIFYMMVNNGGKFEQHETEEQTWRKVWQNLPSKAGDFRSFLTGLKPLVNKEKWRFAVSTFEANYEILDDPTVDDSATAKAQMIYDELLLWTRMQKDWIEDFLESYMCTNKLCRMVNTFKKLRDFVLSEKEPEVLVKSFRQKHPNVDSSFLYDHANVIQLMIYDVDDPEVKDEEKNRRQGRMRELNTLLGGYKAKNALSECDLPEEVLCSLFTKAVKVLTEILGEDQFNQLYETLIEGYKISQNPQDILQLFGDDVSGRDMQDYNNSFTNLVYVFDKVKETTGSLEILEAKLRRPEEKILVAELLPSVATSEYTKEEL</sequence>
<feature type="transmembrane region" description="Helical" evidence="1">
    <location>
        <begin position="148"/>
        <end position="172"/>
    </location>
</feature>
<dbReference type="Pfam" id="PF10321">
    <property type="entry name" value="7TM_GPCR_Srt"/>
    <property type="match status" value="1"/>
</dbReference>
<feature type="transmembrane region" description="Helical" evidence="1">
    <location>
        <begin position="64"/>
        <end position="85"/>
    </location>
</feature>
<dbReference type="Proteomes" id="UP000887575">
    <property type="component" value="Unassembled WGS sequence"/>
</dbReference>
<evidence type="ECO:0000313" key="3">
    <source>
        <dbReference type="WBParaSite" id="MBELARI_LOCUS7087"/>
    </source>
</evidence>
<accession>A0AAF3FIX3</accession>
<protein>
    <submittedName>
        <fullName evidence="3">Uncharacterized protein</fullName>
    </submittedName>
</protein>
<proteinExistence type="predicted"/>
<feature type="transmembrane region" description="Helical" evidence="1">
    <location>
        <begin position="192"/>
        <end position="216"/>
    </location>
</feature>
<keyword evidence="1" id="KW-0472">Membrane</keyword>
<dbReference type="SUPFAM" id="SSF81321">
    <property type="entry name" value="Family A G protein-coupled receptor-like"/>
    <property type="match status" value="1"/>
</dbReference>
<dbReference type="WBParaSite" id="MBELARI_LOCUS7087">
    <property type="protein sequence ID" value="MBELARI_LOCUS7087"/>
    <property type="gene ID" value="MBELARI_LOCUS7087"/>
</dbReference>
<dbReference type="InterPro" id="IPR019425">
    <property type="entry name" value="7TM_GPCR_serpentine_rcpt_Srt"/>
</dbReference>
<feature type="transmembrane region" description="Helical" evidence="1">
    <location>
        <begin position="105"/>
        <end position="127"/>
    </location>
</feature>
<reference evidence="3" key="1">
    <citation type="submission" date="2024-02" db="UniProtKB">
        <authorList>
            <consortium name="WormBaseParasite"/>
        </authorList>
    </citation>
    <scope>IDENTIFICATION</scope>
</reference>
<evidence type="ECO:0000256" key="1">
    <source>
        <dbReference type="SAM" id="Phobius"/>
    </source>
</evidence>
<organism evidence="2 3">
    <name type="scientific">Mesorhabditis belari</name>
    <dbReference type="NCBI Taxonomy" id="2138241"/>
    <lineage>
        <taxon>Eukaryota</taxon>
        <taxon>Metazoa</taxon>
        <taxon>Ecdysozoa</taxon>
        <taxon>Nematoda</taxon>
        <taxon>Chromadorea</taxon>
        <taxon>Rhabditida</taxon>
        <taxon>Rhabditina</taxon>
        <taxon>Rhabditomorpha</taxon>
        <taxon>Rhabditoidea</taxon>
        <taxon>Rhabditidae</taxon>
        <taxon>Mesorhabditinae</taxon>
        <taxon>Mesorhabditis</taxon>
    </lineage>
</organism>
<keyword evidence="2" id="KW-1185">Reference proteome</keyword>
<keyword evidence="1" id="KW-1133">Transmembrane helix</keyword>
<keyword evidence="1" id="KW-0812">Transmembrane</keyword>
<name>A0AAF3FIX3_9BILA</name>
<dbReference type="PANTHER" id="PTHR23021">
    <property type="entry name" value="SERPENTINE RECEPTOR, CLASS T"/>
    <property type="match status" value="1"/>
</dbReference>
<dbReference type="AlphaFoldDB" id="A0AAF3FIX3"/>
<feature type="transmembrane region" description="Helical" evidence="1">
    <location>
        <begin position="237"/>
        <end position="259"/>
    </location>
</feature>
<evidence type="ECO:0000313" key="2">
    <source>
        <dbReference type="Proteomes" id="UP000887575"/>
    </source>
</evidence>